<accession>A0A1B0G0P7</accession>
<dbReference type="Proteomes" id="UP000092444">
    <property type="component" value="Unassembled WGS sequence"/>
</dbReference>
<proteinExistence type="predicted"/>
<organism evidence="1 2">
    <name type="scientific">Glossina morsitans morsitans</name>
    <name type="common">Savannah tsetse fly</name>
    <dbReference type="NCBI Taxonomy" id="37546"/>
    <lineage>
        <taxon>Eukaryota</taxon>
        <taxon>Metazoa</taxon>
        <taxon>Ecdysozoa</taxon>
        <taxon>Arthropoda</taxon>
        <taxon>Hexapoda</taxon>
        <taxon>Insecta</taxon>
        <taxon>Pterygota</taxon>
        <taxon>Neoptera</taxon>
        <taxon>Endopterygota</taxon>
        <taxon>Diptera</taxon>
        <taxon>Brachycera</taxon>
        <taxon>Muscomorpha</taxon>
        <taxon>Hippoboscoidea</taxon>
        <taxon>Glossinidae</taxon>
        <taxon>Glossina</taxon>
    </lineage>
</organism>
<reference evidence="1" key="1">
    <citation type="submission" date="2020-05" db="UniProtKB">
        <authorList>
            <consortium name="EnsemblMetazoa"/>
        </authorList>
    </citation>
    <scope>IDENTIFICATION</scope>
    <source>
        <strain evidence="1">Yale</strain>
    </source>
</reference>
<keyword evidence="2" id="KW-1185">Reference proteome</keyword>
<sequence length="128" mass="14931">MRMYYSENILGNGFLRFISFYMKDASKHTPVFLKLYDSNLKRLDDFTKNNECQKVQAHNAAITYYLNHFPKEDCLKFEKTSTIALNSSDLPPCTLSLFSKLINSAVYVNRWIIDQLQTVKGECIIQKM</sequence>
<dbReference type="AlphaFoldDB" id="A0A1B0G0P7"/>
<name>A0A1B0G0P7_GLOMM</name>
<evidence type="ECO:0000313" key="2">
    <source>
        <dbReference type="Proteomes" id="UP000092444"/>
    </source>
</evidence>
<dbReference type="EMBL" id="CCAG010023106">
    <property type="status" value="NOT_ANNOTATED_CDS"/>
    <property type="molecule type" value="Genomic_DNA"/>
</dbReference>
<dbReference type="STRING" id="37546.A0A1B0G0P7"/>
<dbReference type="EnsemblMetazoa" id="GMOY006823-RA">
    <property type="protein sequence ID" value="GMOY006823-PA"/>
    <property type="gene ID" value="GMOY006823"/>
</dbReference>
<protein>
    <submittedName>
        <fullName evidence="1">Uncharacterized protein</fullName>
    </submittedName>
</protein>
<evidence type="ECO:0000313" key="1">
    <source>
        <dbReference type="EnsemblMetazoa" id="GMOY006823-PA"/>
    </source>
</evidence>
<dbReference type="VEuPathDB" id="VectorBase:GMOY006823"/>